<evidence type="ECO:0000313" key="3">
    <source>
        <dbReference type="Proteomes" id="UP000095767"/>
    </source>
</evidence>
<dbReference type="EMBL" id="LWDX02026225">
    <property type="protein sequence ID" value="OEL30145.1"/>
    <property type="molecule type" value="Genomic_DNA"/>
</dbReference>
<name>A0A1E5VYF3_9POAL</name>
<dbReference type="Proteomes" id="UP000095767">
    <property type="component" value="Unassembled WGS sequence"/>
</dbReference>
<evidence type="ECO:0000256" key="1">
    <source>
        <dbReference type="SAM" id="MobiDB-lite"/>
    </source>
</evidence>
<comment type="caution">
    <text evidence="2">The sequence shown here is derived from an EMBL/GenBank/DDBJ whole genome shotgun (WGS) entry which is preliminary data.</text>
</comment>
<evidence type="ECO:0000313" key="2">
    <source>
        <dbReference type="EMBL" id="OEL30145.1"/>
    </source>
</evidence>
<dbReference type="OrthoDB" id="10533139at2759"/>
<keyword evidence="3" id="KW-1185">Reference proteome</keyword>
<feature type="compositionally biased region" description="Low complexity" evidence="1">
    <location>
        <begin position="64"/>
        <end position="73"/>
    </location>
</feature>
<reference evidence="2 3" key="1">
    <citation type="submission" date="2016-09" db="EMBL/GenBank/DDBJ databases">
        <title>The draft genome of Dichanthelium oligosanthes: A C3 panicoid grass species.</title>
        <authorList>
            <person name="Studer A.J."/>
            <person name="Schnable J.C."/>
            <person name="Brutnell T.P."/>
        </authorList>
    </citation>
    <scope>NUCLEOTIDE SEQUENCE [LARGE SCALE GENOMIC DNA]</scope>
    <source>
        <strain evidence="3">cv. Kellogg 1175</strain>
        <tissue evidence="2">Leaf</tissue>
    </source>
</reference>
<feature type="region of interest" description="Disordered" evidence="1">
    <location>
        <begin position="64"/>
        <end position="84"/>
    </location>
</feature>
<accession>A0A1E5VYF3</accession>
<protein>
    <submittedName>
        <fullName evidence="2">Uncharacterized protein</fullName>
    </submittedName>
</protein>
<gene>
    <name evidence="2" type="ORF">BAE44_0008837</name>
</gene>
<sequence>MCLRLNSGERPTMKQVEMNLQFLRTKRSNSCHLVQHNSESEEMQPLLFTRAESRYETFSISLGGSSTSESRYSQKFNSLEHDFE</sequence>
<organism evidence="2 3">
    <name type="scientific">Dichanthelium oligosanthes</name>
    <dbReference type="NCBI Taxonomy" id="888268"/>
    <lineage>
        <taxon>Eukaryota</taxon>
        <taxon>Viridiplantae</taxon>
        <taxon>Streptophyta</taxon>
        <taxon>Embryophyta</taxon>
        <taxon>Tracheophyta</taxon>
        <taxon>Spermatophyta</taxon>
        <taxon>Magnoliopsida</taxon>
        <taxon>Liliopsida</taxon>
        <taxon>Poales</taxon>
        <taxon>Poaceae</taxon>
        <taxon>PACMAD clade</taxon>
        <taxon>Panicoideae</taxon>
        <taxon>Panicodae</taxon>
        <taxon>Paniceae</taxon>
        <taxon>Dichantheliinae</taxon>
        <taxon>Dichanthelium</taxon>
    </lineage>
</organism>
<proteinExistence type="predicted"/>
<dbReference type="STRING" id="888268.A0A1E5VYF3"/>
<dbReference type="AlphaFoldDB" id="A0A1E5VYF3"/>